<evidence type="ECO:0000256" key="9">
    <source>
        <dbReference type="ARBA" id="ARBA00022777"/>
    </source>
</evidence>
<keyword evidence="15" id="KW-1207">Sterol metabolism</keyword>
<keyword evidence="14" id="KW-0443">Lipid metabolism</keyword>
<dbReference type="InterPro" id="IPR005919">
    <property type="entry name" value="Pmev_kin_anim"/>
</dbReference>
<keyword evidence="7" id="KW-0808">Transferase</keyword>
<dbReference type="EC" id="2.7.4.2" evidence="3"/>
<evidence type="ECO:0000256" key="17">
    <source>
        <dbReference type="ARBA" id="ARBA00034549"/>
    </source>
</evidence>
<keyword evidence="8 18" id="KW-0547">Nucleotide-binding</keyword>
<feature type="binding site" evidence="18">
    <location>
        <begin position="13"/>
        <end position="19"/>
    </location>
    <ligand>
        <name>ATP</name>
        <dbReference type="ChEBI" id="CHEBI:30616"/>
    </ligand>
</feature>
<evidence type="ECO:0000256" key="7">
    <source>
        <dbReference type="ARBA" id="ARBA00022679"/>
    </source>
</evidence>
<gene>
    <name evidence="19" type="ORF">PSYICH_LOCUS10084</name>
</gene>
<evidence type="ECO:0000256" key="13">
    <source>
        <dbReference type="ARBA" id="ARBA00023011"/>
    </source>
</evidence>
<evidence type="ECO:0000256" key="6">
    <source>
        <dbReference type="ARBA" id="ARBA00022548"/>
    </source>
</evidence>
<feature type="binding site" evidence="18">
    <location>
        <position position="167"/>
    </location>
    <ligand>
        <name>substrate</name>
    </ligand>
</feature>
<keyword evidence="11 18" id="KW-0067">ATP-binding</keyword>
<dbReference type="Proteomes" id="UP001153636">
    <property type="component" value="Chromosome 4"/>
</dbReference>
<dbReference type="PANTHER" id="PTHR13101">
    <property type="entry name" value="PHOSPHOMEVALONATE KINASE"/>
    <property type="match status" value="1"/>
</dbReference>
<evidence type="ECO:0000256" key="11">
    <source>
        <dbReference type="ARBA" id="ARBA00022840"/>
    </source>
</evidence>
<keyword evidence="13" id="KW-0756">Sterol biosynthesis</keyword>
<dbReference type="GO" id="GO:0005524">
    <property type="term" value="F:ATP binding"/>
    <property type="evidence" value="ECO:0007669"/>
    <property type="project" value="UniProtKB-KW"/>
</dbReference>
<evidence type="ECO:0000256" key="18">
    <source>
        <dbReference type="PIRSR" id="PIRSR036639-1"/>
    </source>
</evidence>
<dbReference type="NCBIfam" id="TIGR01223">
    <property type="entry name" value="Pmev_kin_anim"/>
    <property type="match status" value="1"/>
</dbReference>
<keyword evidence="6" id="KW-0153">Cholesterol metabolism</keyword>
<keyword evidence="9" id="KW-0418">Kinase</keyword>
<name>A0A9P0D0X0_9CUCU</name>
<sequence>MTFPMVILLFSGKRKSGKDYICGKLQSILGNEKSTIIRISEPLKGIYAKYHNLDLKELLSDGPYKEIYRSEMIKWSEEERNKNLGIFCKAACDSAPITQIWIVSDIRRKTDIEWFKNTYGDLVKTIKITANIQIREKRGLVFTEGVDDAPSECDLDDFNQWDLIISNNNSEESEEALNTVLDFLNKAI</sequence>
<dbReference type="SUPFAM" id="SSF52540">
    <property type="entry name" value="P-loop containing nucleoside triphosphate hydrolases"/>
    <property type="match status" value="1"/>
</dbReference>
<dbReference type="GO" id="GO:0006695">
    <property type="term" value="P:cholesterol biosynthetic process"/>
    <property type="evidence" value="ECO:0007669"/>
    <property type="project" value="UniProtKB-KW"/>
</dbReference>
<dbReference type="FunFam" id="3.40.50.300:FF:001026">
    <property type="entry name" value="Phosphomevalonate kinase"/>
    <property type="match status" value="1"/>
</dbReference>
<accession>A0A9P0D0X0</accession>
<evidence type="ECO:0000256" key="4">
    <source>
        <dbReference type="ARBA" id="ARBA00022490"/>
    </source>
</evidence>
<dbReference type="GO" id="GO:0019287">
    <property type="term" value="P:isopentenyl diphosphate biosynthetic process, mevalonate pathway"/>
    <property type="evidence" value="ECO:0007669"/>
    <property type="project" value="TreeGrafter"/>
</dbReference>
<evidence type="ECO:0000313" key="19">
    <source>
        <dbReference type="EMBL" id="CAH1109843.1"/>
    </source>
</evidence>
<evidence type="ECO:0000256" key="8">
    <source>
        <dbReference type="ARBA" id="ARBA00022741"/>
    </source>
</evidence>
<dbReference type="Pfam" id="PF04275">
    <property type="entry name" value="P-mevalo_kinase"/>
    <property type="match status" value="1"/>
</dbReference>
<evidence type="ECO:0000256" key="1">
    <source>
        <dbReference type="ARBA" id="ARBA00004514"/>
    </source>
</evidence>
<comment type="subcellular location">
    <subcellularLocation>
        <location evidence="1">Cytoplasm</location>
        <location evidence="1">Cytosol</location>
    </subcellularLocation>
</comment>
<dbReference type="GO" id="GO:0004631">
    <property type="term" value="F:phosphomevalonate kinase activity"/>
    <property type="evidence" value="ECO:0007669"/>
    <property type="project" value="UniProtKB-EC"/>
</dbReference>
<dbReference type="InterPro" id="IPR027417">
    <property type="entry name" value="P-loop_NTPase"/>
</dbReference>
<feature type="binding site" evidence="18">
    <location>
        <position position="138"/>
    </location>
    <ligand>
        <name>ATP</name>
        <dbReference type="ChEBI" id="CHEBI:30616"/>
    </ligand>
</feature>
<organism evidence="19 20">
    <name type="scientific">Psylliodes chrysocephalus</name>
    <dbReference type="NCBI Taxonomy" id="3402493"/>
    <lineage>
        <taxon>Eukaryota</taxon>
        <taxon>Metazoa</taxon>
        <taxon>Ecdysozoa</taxon>
        <taxon>Arthropoda</taxon>
        <taxon>Hexapoda</taxon>
        <taxon>Insecta</taxon>
        <taxon>Pterygota</taxon>
        <taxon>Neoptera</taxon>
        <taxon>Endopterygota</taxon>
        <taxon>Coleoptera</taxon>
        <taxon>Polyphaga</taxon>
        <taxon>Cucujiformia</taxon>
        <taxon>Chrysomeloidea</taxon>
        <taxon>Chrysomelidae</taxon>
        <taxon>Galerucinae</taxon>
        <taxon>Alticini</taxon>
        <taxon>Psylliodes</taxon>
    </lineage>
</organism>
<evidence type="ECO:0000256" key="5">
    <source>
        <dbReference type="ARBA" id="ARBA00022516"/>
    </source>
</evidence>
<evidence type="ECO:0000256" key="3">
    <source>
        <dbReference type="ARBA" id="ARBA00012958"/>
    </source>
</evidence>
<dbReference type="AlphaFoldDB" id="A0A9P0D0X0"/>
<dbReference type="PANTHER" id="PTHR13101:SF1">
    <property type="entry name" value="PHOSPHOMEVALONATE KINASE"/>
    <property type="match status" value="1"/>
</dbReference>
<keyword evidence="5" id="KW-0444">Lipid biosynthesis</keyword>
<dbReference type="Gene3D" id="3.40.50.300">
    <property type="entry name" value="P-loop containing nucleotide triphosphate hydrolases"/>
    <property type="match status" value="1"/>
</dbReference>
<evidence type="ECO:0000256" key="2">
    <source>
        <dbReference type="ARBA" id="ARBA00005017"/>
    </source>
</evidence>
<proteinExistence type="predicted"/>
<evidence type="ECO:0000256" key="14">
    <source>
        <dbReference type="ARBA" id="ARBA00023098"/>
    </source>
</evidence>
<reference evidence="19" key="1">
    <citation type="submission" date="2022-01" db="EMBL/GenBank/DDBJ databases">
        <authorList>
            <person name="King R."/>
        </authorList>
    </citation>
    <scope>NUCLEOTIDE SEQUENCE</scope>
</reference>
<evidence type="ECO:0000256" key="12">
    <source>
        <dbReference type="ARBA" id="ARBA00022955"/>
    </source>
</evidence>
<keyword evidence="4" id="KW-0963">Cytoplasm</keyword>
<evidence type="ECO:0000313" key="20">
    <source>
        <dbReference type="Proteomes" id="UP001153636"/>
    </source>
</evidence>
<evidence type="ECO:0000256" key="15">
    <source>
        <dbReference type="ARBA" id="ARBA00023166"/>
    </source>
</evidence>
<protein>
    <recommendedName>
        <fullName evidence="17">Phosphomevalonate kinase</fullName>
        <ecNumber evidence="3">2.7.4.2</ecNumber>
    </recommendedName>
</protein>
<evidence type="ECO:0000256" key="10">
    <source>
        <dbReference type="ARBA" id="ARBA00022778"/>
    </source>
</evidence>
<dbReference type="PIRSF" id="PIRSF036639">
    <property type="entry name" value="PMK_anim"/>
    <property type="match status" value="1"/>
</dbReference>
<comment type="pathway">
    <text evidence="2">Isoprenoid biosynthesis; isopentenyl diphosphate biosynthesis via mevalonate pathway; isopentenyl diphosphate from (R)-mevalonate: step 2/3.</text>
</comment>
<dbReference type="GO" id="GO:0005829">
    <property type="term" value="C:cytosol"/>
    <property type="evidence" value="ECO:0007669"/>
    <property type="project" value="UniProtKB-SubCell"/>
</dbReference>
<keyword evidence="10" id="KW-0152">Cholesterol biosynthesis</keyword>
<evidence type="ECO:0000256" key="16">
    <source>
        <dbReference type="ARBA" id="ARBA00023221"/>
    </source>
</evidence>
<dbReference type="OrthoDB" id="2401875at2759"/>
<keyword evidence="20" id="KW-1185">Reference proteome</keyword>
<keyword evidence="12" id="KW-0752">Steroid biosynthesis</keyword>
<dbReference type="EMBL" id="OV651816">
    <property type="protein sequence ID" value="CAH1109843.1"/>
    <property type="molecule type" value="Genomic_DNA"/>
</dbReference>
<keyword evidence="16" id="KW-0753">Steroid metabolism</keyword>